<keyword evidence="7 16" id="KW-0418">Kinase</keyword>
<dbReference type="InterPro" id="IPR005467">
    <property type="entry name" value="His_kinase_dom"/>
</dbReference>
<protein>
    <recommendedName>
        <fullName evidence="3">histidine kinase</fullName>
        <ecNumber evidence="3">2.7.13.3</ecNumber>
    </recommendedName>
</protein>
<dbReference type="Pfam" id="PF17152">
    <property type="entry name" value="CHASE8"/>
    <property type="match status" value="1"/>
</dbReference>
<keyword evidence="9" id="KW-0902">Two-component regulatory system</keyword>
<dbReference type="InterPro" id="IPR003660">
    <property type="entry name" value="HAMP_dom"/>
</dbReference>
<evidence type="ECO:0000256" key="4">
    <source>
        <dbReference type="ARBA" id="ARBA00022553"/>
    </source>
</evidence>
<dbReference type="Pfam" id="PF00672">
    <property type="entry name" value="HAMP"/>
    <property type="match status" value="1"/>
</dbReference>
<keyword evidence="12" id="KW-0472">Membrane</keyword>
<feature type="domain" description="Histidine kinase" evidence="13">
    <location>
        <begin position="265"/>
        <end position="482"/>
    </location>
</feature>
<dbReference type="eggNOG" id="COG5000">
    <property type="taxonomic scope" value="Bacteria"/>
</dbReference>
<dbReference type="PANTHER" id="PTHR45339:SF5">
    <property type="entry name" value="HISTIDINE KINASE"/>
    <property type="match status" value="1"/>
</dbReference>
<keyword evidence="12" id="KW-0812">Transmembrane</keyword>
<dbReference type="InterPro" id="IPR036097">
    <property type="entry name" value="HisK_dim/P_sf"/>
</dbReference>
<keyword evidence="4 10" id="KW-0597">Phosphoprotein</keyword>
<dbReference type="Pfam" id="PF02518">
    <property type="entry name" value="HATPase_c"/>
    <property type="match status" value="1"/>
</dbReference>
<dbReference type="InterPro" id="IPR011006">
    <property type="entry name" value="CheY-like_superfamily"/>
</dbReference>
<dbReference type="FunCoup" id="Q02A70">
    <property type="interactions" value="370"/>
</dbReference>
<dbReference type="CDD" id="cd00082">
    <property type="entry name" value="HisKA"/>
    <property type="match status" value="1"/>
</dbReference>
<dbReference type="SMART" id="SM00388">
    <property type="entry name" value="HisKA"/>
    <property type="match status" value="1"/>
</dbReference>
<dbReference type="GO" id="GO:0000155">
    <property type="term" value="F:phosphorelay sensor kinase activity"/>
    <property type="evidence" value="ECO:0007669"/>
    <property type="project" value="InterPro"/>
</dbReference>
<dbReference type="KEGG" id="sus:Acid_1058"/>
<dbReference type="SMART" id="SM00387">
    <property type="entry name" value="HATPase_c"/>
    <property type="match status" value="1"/>
</dbReference>
<keyword evidence="8" id="KW-0067">ATP-binding</keyword>
<dbReference type="FunFam" id="1.10.287.130:FF:000002">
    <property type="entry name" value="Two-component osmosensing histidine kinase"/>
    <property type="match status" value="1"/>
</dbReference>
<organism evidence="16">
    <name type="scientific">Solibacter usitatus (strain Ellin6076)</name>
    <dbReference type="NCBI Taxonomy" id="234267"/>
    <lineage>
        <taxon>Bacteria</taxon>
        <taxon>Pseudomonadati</taxon>
        <taxon>Acidobacteriota</taxon>
        <taxon>Terriglobia</taxon>
        <taxon>Bryobacterales</taxon>
        <taxon>Solibacteraceae</taxon>
        <taxon>Candidatus Solibacter</taxon>
    </lineage>
</organism>
<evidence type="ECO:0000256" key="5">
    <source>
        <dbReference type="ARBA" id="ARBA00022679"/>
    </source>
</evidence>
<dbReference type="SUPFAM" id="SSF158472">
    <property type="entry name" value="HAMP domain-like"/>
    <property type="match status" value="1"/>
</dbReference>
<dbReference type="Pfam" id="PF00072">
    <property type="entry name" value="Response_reg"/>
    <property type="match status" value="1"/>
</dbReference>
<dbReference type="InterPro" id="IPR001789">
    <property type="entry name" value="Sig_transdc_resp-reg_receiver"/>
</dbReference>
<comment type="subcellular location">
    <subcellularLocation>
        <location evidence="2">Membrane</location>
    </subcellularLocation>
</comment>
<evidence type="ECO:0000256" key="7">
    <source>
        <dbReference type="ARBA" id="ARBA00022777"/>
    </source>
</evidence>
<feature type="domain" description="HAMP" evidence="15">
    <location>
        <begin position="176"/>
        <end position="229"/>
    </location>
</feature>
<evidence type="ECO:0000259" key="15">
    <source>
        <dbReference type="PROSITE" id="PS50885"/>
    </source>
</evidence>
<dbReference type="PRINTS" id="PR00344">
    <property type="entry name" value="BCTRLSENSOR"/>
</dbReference>
<dbReference type="HOGENOM" id="CLU_000445_104_15_0"/>
<dbReference type="SMART" id="SM00448">
    <property type="entry name" value="REC"/>
    <property type="match status" value="1"/>
</dbReference>
<evidence type="ECO:0000259" key="13">
    <source>
        <dbReference type="PROSITE" id="PS50109"/>
    </source>
</evidence>
<evidence type="ECO:0000256" key="11">
    <source>
        <dbReference type="SAM" id="Coils"/>
    </source>
</evidence>
<gene>
    <name evidence="16" type="ordered locus">Acid_1058</name>
</gene>
<dbReference type="PROSITE" id="PS50109">
    <property type="entry name" value="HIS_KIN"/>
    <property type="match status" value="1"/>
</dbReference>
<dbReference type="SUPFAM" id="SSF47384">
    <property type="entry name" value="Homodimeric domain of signal transducing histidine kinase"/>
    <property type="match status" value="1"/>
</dbReference>
<dbReference type="FunFam" id="3.30.565.10:FF:000078">
    <property type="entry name" value="Two-component sensor histidine kinase"/>
    <property type="match status" value="1"/>
</dbReference>
<dbReference type="SMART" id="SM00304">
    <property type="entry name" value="HAMP"/>
    <property type="match status" value="1"/>
</dbReference>
<feature type="modified residue" description="4-aspartylphosphate" evidence="10">
    <location>
        <position position="554"/>
    </location>
</feature>
<evidence type="ECO:0000256" key="3">
    <source>
        <dbReference type="ARBA" id="ARBA00012438"/>
    </source>
</evidence>
<keyword evidence="5" id="KW-0808">Transferase</keyword>
<evidence type="ECO:0000256" key="1">
    <source>
        <dbReference type="ARBA" id="ARBA00000085"/>
    </source>
</evidence>
<keyword evidence="6" id="KW-0547">Nucleotide-binding</keyword>
<evidence type="ECO:0000256" key="10">
    <source>
        <dbReference type="PROSITE-ProRule" id="PRU00169"/>
    </source>
</evidence>
<dbReference type="Gene3D" id="1.10.287.130">
    <property type="match status" value="1"/>
</dbReference>
<dbReference type="InterPro" id="IPR003594">
    <property type="entry name" value="HATPase_dom"/>
</dbReference>
<dbReference type="eggNOG" id="COG0784">
    <property type="taxonomic scope" value="Bacteria"/>
</dbReference>
<evidence type="ECO:0000256" key="8">
    <source>
        <dbReference type="ARBA" id="ARBA00022840"/>
    </source>
</evidence>
<dbReference type="AlphaFoldDB" id="Q02A70"/>
<evidence type="ECO:0000313" key="16">
    <source>
        <dbReference type="EMBL" id="ABJ82056.1"/>
    </source>
</evidence>
<dbReference type="eggNOG" id="COG5002">
    <property type="taxonomic scope" value="Bacteria"/>
</dbReference>
<dbReference type="Gene3D" id="3.30.565.10">
    <property type="entry name" value="Histidine kinase-like ATPase, C-terminal domain"/>
    <property type="match status" value="1"/>
</dbReference>
<feature type="transmembrane region" description="Helical" evidence="12">
    <location>
        <begin position="152"/>
        <end position="174"/>
    </location>
</feature>
<evidence type="ECO:0000259" key="14">
    <source>
        <dbReference type="PROSITE" id="PS50110"/>
    </source>
</evidence>
<feature type="domain" description="Response regulatory" evidence="14">
    <location>
        <begin position="505"/>
        <end position="624"/>
    </location>
</feature>
<evidence type="ECO:0000256" key="2">
    <source>
        <dbReference type="ARBA" id="ARBA00004370"/>
    </source>
</evidence>
<reference evidence="16" key="1">
    <citation type="submission" date="2006-10" db="EMBL/GenBank/DDBJ databases">
        <title>Complete sequence of Solibacter usitatus Ellin6076.</title>
        <authorList>
            <consortium name="US DOE Joint Genome Institute"/>
            <person name="Copeland A."/>
            <person name="Lucas S."/>
            <person name="Lapidus A."/>
            <person name="Barry K."/>
            <person name="Detter J.C."/>
            <person name="Glavina del Rio T."/>
            <person name="Hammon N."/>
            <person name="Israni S."/>
            <person name="Dalin E."/>
            <person name="Tice H."/>
            <person name="Pitluck S."/>
            <person name="Thompson L.S."/>
            <person name="Brettin T."/>
            <person name="Bruce D."/>
            <person name="Han C."/>
            <person name="Tapia R."/>
            <person name="Gilna P."/>
            <person name="Schmutz J."/>
            <person name="Larimer F."/>
            <person name="Land M."/>
            <person name="Hauser L."/>
            <person name="Kyrpides N."/>
            <person name="Mikhailova N."/>
            <person name="Janssen P.H."/>
            <person name="Kuske C.R."/>
            <person name="Richardson P."/>
        </authorList>
    </citation>
    <scope>NUCLEOTIDE SEQUENCE</scope>
    <source>
        <strain evidence="16">Ellin6076</strain>
    </source>
</reference>
<dbReference type="SUPFAM" id="SSF52172">
    <property type="entry name" value="CheY-like"/>
    <property type="match status" value="1"/>
</dbReference>
<keyword evidence="12" id="KW-1133">Transmembrane helix</keyword>
<dbReference type="InterPro" id="IPR036890">
    <property type="entry name" value="HATPase_C_sf"/>
</dbReference>
<comment type="catalytic activity">
    <reaction evidence="1">
        <text>ATP + protein L-histidine = ADP + protein N-phospho-L-histidine.</text>
        <dbReference type="EC" id="2.7.13.3"/>
    </reaction>
</comment>
<name>Q02A70_SOLUE</name>
<evidence type="ECO:0000256" key="6">
    <source>
        <dbReference type="ARBA" id="ARBA00022741"/>
    </source>
</evidence>
<dbReference type="EC" id="2.7.13.3" evidence="3"/>
<dbReference type="Gene3D" id="3.40.50.2300">
    <property type="match status" value="1"/>
</dbReference>
<dbReference type="InterPro" id="IPR033417">
    <property type="entry name" value="CHASE8"/>
</dbReference>
<dbReference type="PROSITE" id="PS50110">
    <property type="entry name" value="RESPONSE_REGULATORY"/>
    <property type="match status" value="1"/>
</dbReference>
<proteinExistence type="predicted"/>
<dbReference type="CDD" id="cd16922">
    <property type="entry name" value="HATPase_EvgS-ArcB-TorS-like"/>
    <property type="match status" value="1"/>
</dbReference>
<keyword evidence="11" id="KW-0175">Coiled coil</keyword>
<dbReference type="Pfam" id="PF00512">
    <property type="entry name" value="HisKA"/>
    <property type="match status" value="1"/>
</dbReference>
<feature type="coiled-coil region" evidence="11">
    <location>
        <begin position="231"/>
        <end position="258"/>
    </location>
</feature>
<dbReference type="STRING" id="234267.Acid_1058"/>
<sequence precursor="true">MKGYASLRRKLATLIAGGGVVTALIAAAGFSWLDLQRFQQQANAQVTAIANIVAGQVEPSIALGDRRVAAEILQSLRGDRMIRDAILYDGEGECFAVARALLAACPPRPRDGLKREREAIVLVRPVLSGGERVGTLVLAASVPSIREVLGQYLGGAALIMALTLLVAGVLAMVLQARVSAPILAIARVAERITQTHQFDDRVAVDSSDELGVLARSFNTMLEEIARSGAELEQQIMERNRVNAELLAAKERAEDAARQKTQFLANMSHEIRTPMNGVMGMISLVLDHELDSQDREHLLMAQSAAQSLIIILNDILDLSKIEAGKMTFETVDFDLHRLIGDAMGIFSSAAIAKGLDLGIDLAPDSPRWVRGDPVRLRQILINLVGNAVKFTAAGSVRLTLAPHLDNLVRFAVRDTGIGVPKDQMEAIFEAFVQADGSHTRQFGGTGLGLAITRRLVALMEGTLWAESQSGCGSTFFVELPVQPGSAVQSLVAMAESAPGELPPVLRVLVAEDNVINQKVICSMLRRQGWTVTLALNGEEAYRRFLESRFDLILMDVQMPEVDGLESSRRIRQAERNHKLGRIPILALTAHAATAQHKQCLAAGMDAVITKPVNFPAMLAQIAAVLPEGQTA</sequence>
<dbReference type="EMBL" id="CP000473">
    <property type="protein sequence ID" value="ABJ82056.1"/>
    <property type="molecule type" value="Genomic_DNA"/>
</dbReference>
<evidence type="ECO:0000256" key="12">
    <source>
        <dbReference type="SAM" id="Phobius"/>
    </source>
</evidence>
<dbReference type="OrthoDB" id="9812260at2"/>
<dbReference type="InterPro" id="IPR003661">
    <property type="entry name" value="HisK_dim/P_dom"/>
</dbReference>
<feature type="transmembrane region" description="Helical" evidence="12">
    <location>
        <begin position="12"/>
        <end position="33"/>
    </location>
</feature>
<dbReference type="InParanoid" id="Q02A70"/>
<dbReference type="PROSITE" id="PS50885">
    <property type="entry name" value="HAMP"/>
    <property type="match status" value="1"/>
</dbReference>
<dbReference type="CDD" id="cd17546">
    <property type="entry name" value="REC_hyHK_CKI1_RcsC-like"/>
    <property type="match status" value="1"/>
</dbReference>
<dbReference type="GO" id="GO:0005524">
    <property type="term" value="F:ATP binding"/>
    <property type="evidence" value="ECO:0007669"/>
    <property type="project" value="UniProtKB-KW"/>
</dbReference>
<accession>Q02A70</accession>
<evidence type="ECO:0000256" key="9">
    <source>
        <dbReference type="ARBA" id="ARBA00023012"/>
    </source>
</evidence>
<dbReference type="GO" id="GO:0016020">
    <property type="term" value="C:membrane"/>
    <property type="evidence" value="ECO:0007669"/>
    <property type="project" value="UniProtKB-SubCell"/>
</dbReference>
<dbReference type="Gene3D" id="6.10.340.10">
    <property type="match status" value="1"/>
</dbReference>
<dbReference type="PANTHER" id="PTHR45339">
    <property type="entry name" value="HYBRID SIGNAL TRANSDUCTION HISTIDINE KINASE J"/>
    <property type="match status" value="1"/>
</dbReference>
<dbReference type="SUPFAM" id="SSF55874">
    <property type="entry name" value="ATPase domain of HSP90 chaperone/DNA topoisomerase II/histidine kinase"/>
    <property type="match status" value="1"/>
</dbReference>
<dbReference type="CDD" id="cd06225">
    <property type="entry name" value="HAMP"/>
    <property type="match status" value="1"/>
</dbReference>
<dbReference type="InterPro" id="IPR004358">
    <property type="entry name" value="Sig_transdc_His_kin-like_C"/>
</dbReference>